<accession>A0A6C0HYP4</accession>
<dbReference type="PROSITE" id="PS50096">
    <property type="entry name" value="IQ"/>
    <property type="match status" value="1"/>
</dbReference>
<evidence type="ECO:0008006" key="2">
    <source>
        <dbReference type="Google" id="ProtNLM"/>
    </source>
</evidence>
<reference evidence="1" key="1">
    <citation type="journal article" date="2020" name="Nature">
        <title>Giant virus diversity and host interactions through global metagenomics.</title>
        <authorList>
            <person name="Schulz F."/>
            <person name="Roux S."/>
            <person name="Paez-Espino D."/>
            <person name="Jungbluth S."/>
            <person name="Walsh D.A."/>
            <person name="Denef V.J."/>
            <person name="McMahon K.D."/>
            <person name="Konstantinidis K.T."/>
            <person name="Eloe-Fadrosh E.A."/>
            <person name="Kyrpides N.C."/>
            <person name="Woyke T."/>
        </authorList>
    </citation>
    <scope>NUCLEOTIDE SEQUENCE</scope>
    <source>
        <strain evidence="1">GVMAG-M-3300023184-182</strain>
    </source>
</reference>
<protein>
    <recommendedName>
        <fullName evidence="2">Poly A polymerase head domain-containing protein</fullName>
    </recommendedName>
</protein>
<name>A0A6C0HYP4_9ZZZZ</name>
<proteinExistence type="predicted"/>
<evidence type="ECO:0000313" key="1">
    <source>
        <dbReference type="EMBL" id="QHT85908.1"/>
    </source>
</evidence>
<dbReference type="AlphaFoldDB" id="A0A6C0HYP4"/>
<sequence>MKNKNIKGGLEIATKKDYLIVQDIKNLFNSELKKNLNIYKLNEDESKLLLYKLNQPVPFSCRELKSCIEVCSDNPPTYMEIFKMIEKIGVRNRRIMLFGGSVRDYLFTNFSNIEVLNDIDINFKTSYERIVDFLQNSSNKREHCFRTYKNESKKYILFGNQNHSEYLEGFQIPERAYNPYVLESRCNSLGIIIDNSEIVSKFYLIDFFSGKGIEDTKNKIYCAPFIDENLTNEKLFRWVSDPKKRNIFWRMLKFANRGYTIDEKTASSIYKYWWSDALKKRENNGVALRWDKIWEMLPAENANRIFGKGGVVNRQLDEIKSNPSEDLENIPTYDELLEYLLFLKILLIDSNGNIHAPPLLSIVKTQSRIRGIQSRKRISLIGKKSRSKSRSTSKSRSLSK</sequence>
<organism evidence="1">
    <name type="scientific">viral metagenome</name>
    <dbReference type="NCBI Taxonomy" id="1070528"/>
    <lineage>
        <taxon>unclassified sequences</taxon>
        <taxon>metagenomes</taxon>
        <taxon>organismal metagenomes</taxon>
    </lineage>
</organism>
<dbReference type="EMBL" id="MN740051">
    <property type="protein sequence ID" value="QHT85908.1"/>
    <property type="molecule type" value="Genomic_DNA"/>
</dbReference>